<evidence type="ECO:0000313" key="3">
    <source>
        <dbReference type="Proteomes" id="UP001205311"/>
    </source>
</evidence>
<sequence length="77" mass="8365">MASTTVDVEKATAAIYADALLPVRERLGSKRLQEVTEEDVDDLVRWMLTASRKRDGKVGSGLEFGRSSSPWGGSGRP</sequence>
<protein>
    <submittedName>
        <fullName evidence="2">Uncharacterized protein</fullName>
    </submittedName>
</protein>
<evidence type="ECO:0000313" key="2">
    <source>
        <dbReference type="EMBL" id="MCP2261312.1"/>
    </source>
</evidence>
<reference evidence="2 3" key="1">
    <citation type="submission" date="2022-06" db="EMBL/GenBank/DDBJ databases">
        <title>Genomic Encyclopedia of Archaeal and Bacterial Type Strains, Phase II (KMG-II): from individual species to whole genera.</title>
        <authorList>
            <person name="Goeker M."/>
        </authorList>
    </citation>
    <scope>NUCLEOTIDE SEQUENCE [LARGE SCALE GENOMIC DNA]</scope>
    <source>
        <strain evidence="2 3">DSM 40477</strain>
    </source>
</reference>
<dbReference type="Proteomes" id="UP001205311">
    <property type="component" value="Unassembled WGS sequence"/>
</dbReference>
<dbReference type="RefSeq" id="WP_253672147.1">
    <property type="nucleotide sequence ID" value="NZ_JAMTCP010000039.1"/>
</dbReference>
<evidence type="ECO:0000256" key="1">
    <source>
        <dbReference type="SAM" id="MobiDB-lite"/>
    </source>
</evidence>
<proteinExistence type="predicted"/>
<feature type="region of interest" description="Disordered" evidence="1">
    <location>
        <begin position="53"/>
        <end position="77"/>
    </location>
</feature>
<comment type="caution">
    <text evidence="2">The sequence shown here is derived from an EMBL/GenBank/DDBJ whole genome shotgun (WGS) entry which is preliminary data.</text>
</comment>
<keyword evidence="3" id="KW-1185">Reference proteome</keyword>
<dbReference type="EMBL" id="JAMTCP010000039">
    <property type="protein sequence ID" value="MCP2261312.1"/>
    <property type="molecule type" value="Genomic_DNA"/>
</dbReference>
<accession>A0ABT1I0K2</accession>
<name>A0ABT1I0K2_STRSD</name>
<organism evidence="2 3">
    <name type="scientific">Streptoalloteichus tenebrarius (strain ATCC 17920 / DSM 40477 / JCM 4838 / CBS 697.72 / NBRC 16177 / NCIMB 11028 / NRRL B-12390 / A12253. 1 / ISP 5477)</name>
    <name type="common">Streptomyces tenebrarius</name>
    <dbReference type="NCBI Taxonomy" id="1933"/>
    <lineage>
        <taxon>Bacteria</taxon>
        <taxon>Bacillati</taxon>
        <taxon>Actinomycetota</taxon>
        <taxon>Actinomycetes</taxon>
        <taxon>Pseudonocardiales</taxon>
        <taxon>Pseudonocardiaceae</taxon>
        <taxon>Streptoalloteichus</taxon>
    </lineage>
</organism>
<gene>
    <name evidence="2" type="ORF">LX15_005033</name>
</gene>